<feature type="compositionally biased region" description="Polar residues" evidence="4">
    <location>
        <begin position="136"/>
        <end position="145"/>
    </location>
</feature>
<comment type="caution">
    <text evidence="3">Lacks conserved residue(s) required for the propagation of feature annotation.</text>
</comment>
<accession>A0A8J5GIX9</accession>
<feature type="compositionally biased region" description="Low complexity" evidence="4">
    <location>
        <begin position="174"/>
        <end position="196"/>
    </location>
</feature>
<comment type="similarity">
    <text evidence="3">Belongs to the GRAS family.</text>
</comment>
<proteinExistence type="inferred from homology"/>
<dbReference type="OrthoDB" id="677896at2759"/>
<evidence type="ECO:0008006" key="7">
    <source>
        <dbReference type="Google" id="ProtNLM"/>
    </source>
</evidence>
<keyword evidence="2" id="KW-0804">Transcription</keyword>
<dbReference type="PROSITE" id="PS50985">
    <property type="entry name" value="GRAS"/>
    <property type="match status" value="1"/>
</dbReference>
<feature type="region of interest" description="Disordered" evidence="4">
    <location>
        <begin position="163"/>
        <end position="196"/>
    </location>
</feature>
<dbReference type="PANTHER" id="PTHR31636">
    <property type="entry name" value="OSJNBA0084A10.13 PROTEIN-RELATED"/>
    <property type="match status" value="1"/>
</dbReference>
<keyword evidence="6" id="KW-1185">Reference proteome</keyword>
<reference evidence="5 6" key="1">
    <citation type="submission" date="2020-08" db="EMBL/GenBank/DDBJ databases">
        <title>Plant Genome Project.</title>
        <authorList>
            <person name="Zhang R.-G."/>
        </authorList>
    </citation>
    <scope>NUCLEOTIDE SEQUENCE [LARGE SCALE GENOMIC DNA]</scope>
    <source>
        <tissue evidence="5">Rhizome</tissue>
    </source>
</reference>
<evidence type="ECO:0000313" key="6">
    <source>
        <dbReference type="Proteomes" id="UP000734854"/>
    </source>
</evidence>
<evidence type="ECO:0000256" key="2">
    <source>
        <dbReference type="ARBA" id="ARBA00023163"/>
    </source>
</evidence>
<feature type="region of interest" description="Leucine repeat II (LRII)" evidence="3">
    <location>
        <begin position="365"/>
        <end position="397"/>
    </location>
</feature>
<keyword evidence="1" id="KW-0805">Transcription regulation</keyword>
<sequence length="578" mass="61706">MATGFPGRELGFGLPGPLPRAGSGGLLKRPVSEMERLQQLQLQQQKQLQQAMFLRSVKQRTLLASSVSSHLSTPALQDPALGSSVSLATSNLVASGFLRRPGMSSETRPSTELRDGLQELERRLLSDDDEEEPISASGSAVTTAEWSETMRQLVAAPMPLAAVSGTNQLPPTPTNSSSSTVSSSASSSPPSSSAAPAGASLRQMLLDAAAAVADGKLETATGILAVLKRTANYKGDAEQRLTAMMVAVLFARLNPAPPTVSSSIAEVCGAEHLAAAQMLYEVSPCFKLGLMAANLGILETTKDRSQIHILDFDIGHGGQYAALLHALADRHRLRPVVPPPALRITAVVDPTSPFSSNDTGGTLRAVGDRIQKLAERHNLAIRFGIIHRRPDELDAASLGCEPDEALAVNLSFALARVPDESVSPANPRDELLRRVRALRPRVVTLVEQEINTNTASFAGRFAAVCAHYGALLQSLDATAARDSGDRTRVEAALARRAVNAVAREGADRLERCEVFGKWRARMSMAGFEPLQLGRPVVDALKNRLNAIRPNPGFTLDEDSGRLGFGWKGHVLTVTSTWR</sequence>
<protein>
    <recommendedName>
        <fullName evidence="7">Scarecrow-like protein 8</fullName>
    </recommendedName>
</protein>
<dbReference type="Pfam" id="PF03514">
    <property type="entry name" value="GRAS"/>
    <property type="match status" value="1"/>
</dbReference>
<feature type="short sequence motif" description="VHIID" evidence="3">
    <location>
        <begin position="307"/>
        <end position="311"/>
    </location>
</feature>
<name>A0A8J5GIX9_ZINOF</name>
<feature type="region of interest" description="Disordered" evidence="4">
    <location>
        <begin position="1"/>
        <end position="26"/>
    </location>
</feature>
<dbReference type="InterPro" id="IPR005202">
    <property type="entry name" value="TF_GRAS"/>
</dbReference>
<organism evidence="5 6">
    <name type="scientific">Zingiber officinale</name>
    <name type="common">Ginger</name>
    <name type="synonym">Amomum zingiber</name>
    <dbReference type="NCBI Taxonomy" id="94328"/>
    <lineage>
        <taxon>Eukaryota</taxon>
        <taxon>Viridiplantae</taxon>
        <taxon>Streptophyta</taxon>
        <taxon>Embryophyta</taxon>
        <taxon>Tracheophyta</taxon>
        <taxon>Spermatophyta</taxon>
        <taxon>Magnoliopsida</taxon>
        <taxon>Liliopsida</taxon>
        <taxon>Zingiberales</taxon>
        <taxon>Zingiberaceae</taxon>
        <taxon>Zingiber</taxon>
    </lineage>
</organism>
<dbReference type="Proteomes" id="UP000734854">
    <property type="component" value="Unassembled WGS sequence"/>
</dbReference>
<evidence type="ECO:0000256" key="1">
    <source>
        <dbReference type="ARBA" id="ARBA00023015"/>
    </source>
</evidence>
<comment type="caution">
    <text evidence="5">The sequence shown here is derived from an EMBL/GenBank/DDBJ whole genome shotgun (WGS) entry which is preliminary data.</text>
</comment>
<gene>
    <name evidence="5" type="ORF">ZIOFF_032386</name>
</gene>
<dbReference type="AlphaFoldDB" id="A0A8J5GIX9"/>
<dbReference type="EMBL" id="JACMSC010000009">
    <property type="protein sequence ID" value="KAG6507046.1"/>
    <property type="molecule type" value="Genomic_DNA"/>
</dbReference>
<evidence type="ECO:0000256" key="4">
    <source>
        <dbReference type="SAM" id="MobiDB-lite"/>
    </source>
</evidence>
<feature type="region of interest" description="SAW" evidence="3">
    <location>
        <begin position="502"/>
        <end position="578"/>
    </location>
</feature>
<feature type="region of interest" description="Disordered" evidence="4">
    <location>
        <begin position="124"/>
        <end position="145"/>
    </location>
</feature>
<evidence type="ECO:0000256" key="3">
    <source>
        <dbReference type="PROSITE-ProRule" id="PRU01191"/>
    </source>
</evidence>
<evidence type="ECO:0000313" key="5">
    <source>
        <dbReference type="EMBL" id="KAG6507046.1"/>
    </source>
</evidence>